<dbReference type="GO" id="GO:0005615">
    <property type="term" value="C:extracellular space"/>
    <property type="evidence" value="ECO:0007669"/>
    <property type="project" value="TreeGrafter"/>
</dbReference>
<name>A0A4Y2SMQ9_ARAVE</name>
<dbReference type="InterPro" id="IPR029034">
    <property type="entry name" value="Cystine-knot_cytokine"/>
</dbReference>
<keyword evidence="4" id="KW-0732">Signal</keyword>
<dbReference type="PROSITE" id="PS51362">
    <property type="entry name" value="TGF_BETA_2"/>
    <property type="match status" value="1"/>
</dbReference>
<gene>
    <name evidence="8" type="ORF">AVEN_183273_1</name>
</gene>
<evidence type="ECO:0000256" key="2">
    <source>
        <dbReference type="ARBA" id="ARBA00006656"/>
    </source>
</evidence>
<comment type="similarity">
    <text evidence="2 6">Belongs to the TGF-beta family.</text>
</comment>
<evidence type="ECO:0000313" key="8">
    <source>
        <dbReference type="EMBL" id="GBN89592.1"/>
    </source>
</evidence>
<evidence type="ECO:0000256" key="3">
    <source>
        <dbReference type="ARBA" id="ARBA00022525"/>
    </source>
</evidence>
<evidence type="ECO:0000259" key="7">
    <source>
        <dbReference type="PROSITE" id="PS51362"/>
    </source>
</evidence>
<dbReference type="InterPro" id="IPR001839">
    <property type="entry name" value="TGF-b_C"/>
</dbReference>
<evidence type="ECO:0000256" key="5">
    <source>
        <dbReference type="ARBA" id="ARBA00023180"/>
    </source>
</evidence>
<dbReference type="EMBL" id="BGPR01022870">
    <property type="protein sequence ID" value="GBN89592.1"/>
    <property type="molecule type" value="Genomic_DNA"/>
</dbReference>
<dbReference type="AlphaFoldDB" id="A0A4Y2SMQ9"/>
<dbReference type="Pfam" id="PF00019">
    <property type="entry name" value="TGF_beta"/>
    <property type="match status" value="1"/>
</dbReference>
<dbReference type="PANTHER" id="PTHR11848:SF310">
    <property type="entry name" value="PROTEIN 60A-RELATED"/>
    <property type="match status" value="1"/>
</dbReference>
<dbReference type="Proteomes" id="UP000499080">
    <property type="component" value="Unassembled WGS sequence"/>
</dbReference>
<dbReference type="InterPro" id="IPR015615">
    <property type="entry name" value="TGF-beta-rel"/>
</dbReference>
<dbReference type="GO" id="GO:0005125">
    <property type="term" value="F:cytokine activity"/>
    <property type="evidence" value="ECO:0007669"/>
    <property type="project" value="TreeGrafter"/>
</dbReference>
<evidence type="ECO:0000256" key="1">
    <source>
        <dbReference type="ARBA" id="ARBA00004613"/>
    </source>
</evidence>
<organism evidence="8 9">
    <name type="scientific">Araneus ventricosus</name>
    <name type="common">Orbweaver spider</name>
    <name type="synonym">Epeira ventricosa</name>
    <dbReference type="NCBI Taxonomy" id="182803"/>
    <lineage>
        <taxon>Eukaryota</taxon>
        <taxon>Metazoa</taxon>
        <taxon>Ecdysozoa</taxon>
        <taxon>Arthropoda</taxon>
        <taxon>Chelicerata</taxon>
        <taxon>Arachnida</taxon>
        <taxon>Araneae</taxon>
        <taxon>Araneomorphae</taxon>
        <taxon>Entelegynae</taxon>
        <taxon>Araneoidea</taxon>
        <taxon>Araneidae</taxon>
        <taxon>Araneus</taxon>
    </lineage>
</organism>
<evidence type="ECO:0000313" key="9">
    <source>
        <dbReference type="Proteomes" id="UP000499080"/>
    </source>
</evidence>
<proteinExistence type="inferred from homology"/>
<keyword evidence="5" id="KW-0325">Glycoprotein</keyword>
<keyword evidence="6" id="KW-0339">Growth factor</keyword>
<dbReference type="Gene3D" id="2.10.90.10">
    <property type="entry name" value="Cystine-knot cytokines"/>
    <property type="match status" value="1"/>
</dbReference>
<comment type="subcellular location">
    <subcellularLocation>
        <location evidence="1">Secreted</location>
    </subcellularLocation>
</comment>
<accession>A0A4Y2SMQ9</accession>
<dbReference type="GO" id="GO:0008083">
    <property type="term" value="F:growth factor activity"/>
    <property type="evidence" value="ECO:0007669"/>
    <property type="project" value="UniProtKB-KW"/>
</dbReference>
<feature type="domain" description="TGF-beta family profile" evidence="7">
    <location>
        <begin position="140"/>
        <end position="264"/>
    </location>
</feature>
<evidence type="ECO:0000256" key="4">
    <source>
        <dbReference type="ARBA" id="ARBA00022729"/>
    </source>
</evidence>
<sequence length="264" mass="30169">MDKEPEYSVSTRLTMDEYEVKRVEFHLEIYGHPRKKAEKLENREFVANILTSGNRVSDFNVSSSPIFLNENSLELTIDISTVYNAAKEDFLVDIDFIVRIQRMNGRTAKSLMRKNVKAYVLVYESIESCELLDFFHSEKRFRRSPSVHRSVPKVNLKSLPTLAESKLCKVNEFPISFQDIGFEWIIFPEIQDIGICSGFCSINFAETGYRLLQTVSYSKTGSGQPVACHPTELGGFPIIYSDFSDHMPVIAQFSGMRVKQCGCR</sequence>
<reference evidence="8 9" key="1">
    <citation type="journal article" date="2019" name="Sci. Rep.">
        <title>Orb-weaving spider Araneus ventricosus genome elucidates the spidroin gene catalogue.</title>
        <authorList>
            <person name="Kono N."/>
            <person name="Nakamura H."/>
            <person name="Ohtoshi R."/>
            <person name="Moran D.A.P."/>
            <person name="Shinohara A."/>
            <person name="Yoshida Y."/>
            <person name="Fujiwara M."/>
            <person name="Mori M."/>
            <person name="Tomita M."/>
            <person name="Arakawa K."/>
        </authorList>
    </citation>
    <scope>NUCLEOTIDE SEQUENCE [LARGE SCALE GENOMIC DNA]</scope>
</reference>
<comment type="caution">
    <text evidence="8">The sequence shown here is derived from an EMBL/GenBank/DDBJ whole genome shotgun (WGS) entry which is preliminary data.</text>
</comment>
<keyword evidence="3" id="KW-0964">Secreted</keyword>
<dbReference type="CDD" id="cd13756">
    <property type="entry name" value="TGF_beta_BMPs_GDFs"/>
    <property type="match status" value="1"/>
</dbReference>
<dbReference type="OrthoDB" id="5987191at2759"/>
<protein>
    <recommendedName>
        <fullName evidence="7">TGF-beta family profile domain-containing protein</fullName>
    </recommendedName>
</protein>
<dbReference type="SUPFAM" id="SSF57501">
    <property type="entry name" value="Cystine-knot cytokines"/>
    <property type="match status" value="1"/>
</dbReference>
<keyword evidence="9" id="KW-1185">Reference proteome</keyword>
<dbReference type="SMART" id="SM00204">
    <property type="entry name" value="TGFB"/>
    <property type="match status" value="1"/>
</dbReference>
<evidence type="ECO:0000256" key="6">
    <source>
        <dbReference type="RuleBase" id="RU000354"/>
    </source>
</evidence>
<dbReference type="PANTHER" id="PTHR11848">
    <property type="entry name" value="TGF-BETA FAMILY"/>
    <property type="match status" value="1"/>
</dbReference>